<dbReference type="CDD" id="cd06261">
    <property type="entry name" value="TM_PBP2"/>
    <property type="match status" value="1"/>
</dbReference>
<evidence type="ECO:0000313" key="9">
    <source>
        <dbReference type="EMBL" id="GAA2037799.1"/>
    </source>
</evidence>
<feature type="transmembrane region" description="Helical" evidence="7">
    <location>
        <begin position="234"/>
        <end position="253"/>
    </location>
</feature>
<dbReference type="PANTHER" id="PTHR30193:SF1">
    <property type="entry name" value="ABC TRANSPORTER PERMEASE PROTEIN YESP-RELATED"/>
    <property type="match status" value="1"/>
</dbReference>
<evidence type="ECO:0000313" key="10">
    <source>
        <dbReference type="Proteomes" id="UP001500751"/>
    </source>
</evidence>
<dbReference type="EMBL" id="BAAAQN010000025">
    <property type="protein sequence ID" value="GAA2037799.1"/>
    <property type="molecule type" value="Genomic_DNA"/>
</dbReference>
<dbReference type="InterPro" id="IPR035906">
    <property type="entry name" value="MetI-like_sf"/>
</dbReference>
<evidence type="ECO:0000256" key="4">
    <source>
        <dbReference type="ARBA" id="ARBA00022692"/>
    </source>
</evidence>
<reference evidence="10" key="1">
    <citation type="journal article" date="2019" name="Int. J. Syst. Evol. Microbiol.">
        <title>The Global Catalogue of Microorganisms (GCM) 10K type strain sequencing project: providing services to taxonomists for standard genome sequencing and annotation.</title>
        <authorList>
            <consortium name="The Broad Institute Genomics Platform"/>
            <consortium name="The Broad Institute Genome Sequencing Center for Infectious Disease"/>
            <person name="Wu L."/>
            <person name="Ma J."/>
        </authorList>
    </citation>
    <scope>NUCLEOTIDE SEQUENCE [LARGE SCALE GENOMIC DNA]</scope>
    <source>
        <strain evidence="10">JCM 16014</strain>
    </source>
</reference>
<proteinExistence type="inferred from homology"/>
<comment type="subcellular location">
    <subcellularLocation>
        <location evidence="1 7">Cell membrane</location>
        <topology evidence="1 7">Multi-pass membrane protein</topology>
    </subcellularLocation>
</comment>
<keyword evidence="10" id="KW-1185">Reference proteome</keyword>
<evidence type="ECO:0000256" key="7">
    <source>
        <dbReference type="RuleBase" id="RU363032"/>
    </source>
</evidence>
<feature type="transmembrane region" description="Helical" evidence="7">
    <location>
        <begin position="99"/>
        <end position="121"/>
    </location>
</feature>
<organism evidence="9 10">
    <name type="scientific">Catenulispora yoronensis</name>
    <dbReference type="NCBI Taxonomy" id="450799"/>
    <lineage>
        <taxon>Bacteria</taxon>
        <taxon>Bacillati</taxon>
        <taxon>Actinomycetota</taxon>
        <taxon>Actinomycetes</taxon>
        <taxon>Catenulisporales</taxon>
        <taxon>Catenulisporaceae</taxon>
        <taxon>Catenulispora</taxon>
    </lineage>
</organism>
<dbReference type="InterPro" id="IPR000515">
    <property type="entry name" value="MetI-like"/>
</dbReference>
<name>A0ABP5G0A0_9ACTN</name>
<comment type="caution">
    <text evidence="9">The sequence shown here is derived from an EMBL/GenBank/DDBJ whole genome shotgun (WGS) entry which is preliminary data.</text>
</comment>
<dbReference type="InterPro" id="IPR051393">
    <property type="entry name" value="ABC_transporter_permease"/>
</dbReference>
<keyword evidence="3" id="KW-1003">Cell membrane</keyword>
<feature type="transmembrane region" description="Helical" evidence="7">
    <location>
        <begin position="301"/>
        <end position="322"/>
    </location>
</feature>
<protein>
    <submittedName>
        <fullName evidence="9">Sugar ABC transporter permease</fullName>
    </submittedName>
</protein>
<evidence type="ECO:0000256" key="2">
    <source>
        <dbReference type="ARBA" id="ARBA00022448"/>
    </source>
</evidence>
<dbReference type="Proteomes" id="UP001500751">
    <property type="component" value="Unassembled WGS sequence"/>
</dbReference>
<keyword evidence="4 7" id="KW-0812">Transmembrane</keyword>
<keyword evidence="6 7" id="KW-0472">Membrane</keyword>
<dbReference type="Pfam" id="PF00528">
    <property type="entry name" value="BPD_transp_1"/>
    <property type="match status" value="1"/>
</dbReference>
<evidence type="ECO:0000256" key="5">
    <source>
        <dbReference type="ARBA" id="ARBA00022989"/>
    </source>
</evidence>
<dbReference type="SUPFAM" id="SSF160964">
    <property type="entry name" value="MalF N-terminal region-like"/>
    <property type="match status" value="1"/>
</dbReference>
<feature type="domain" description="ABC transmembrane type-1" evidence="8">
    <location>
        <begin position="95"/>
        <end position="321"/>
    </location>
</feature>
<feature type="transmembrane region" description="Helical" evidence="7">
    <location>
        <begin position="37"/>
        <end position="64"/>
    </location>
</feature>
<evidence type="ECO:0000256" key="3">
    <source>
        <dbReference type="ARBA" id="ARBA00022475"/>
    </source>
</evidence>
<dbReference type="RefSeq" id="WP_344667503.1">
    <property type="nucleotide sequence ID" value="NZ_BAAAQN010000025.1"/>
</dbReference>
<evidence type="ECO:0000256" key="1">
    <source>
        <dbReference type="ARBA" id="ARBA00004651"/>
    </source>
</evidence>
<dbReference type="PANTHER" id="PTHR30193">
    <property type="entry name" value="ABC TRANSPORTER PERMEASE PROTEIN"/>
    <property type="match status" value="1"/>
</dbReference>
<dbReference type="SUPFAM" id="SSF161098">
    <property type="entry name" value="MetI-like"/>
    <property type="match status" value="1"/>
</dbReference>
<evidence type="ECO:0000256" key="6">
    <source>
        <dbReference type="ARBA" id="ARBA00023136"/>
    </source>
</evidence>
<gene>
    <name evidence="9" type="ORF">GCM10009839_43960</name>
</gene>
<comment type="similarity">
    <text evidence="7">Belongs to the binding-protein-dependent transport system permease family.</text>
</comment>
<sequence>MSAARTVRHDAARPVLPGGTPVHRSVRRVRRREMATAAALMGPWIAGVGLFVVYPLAATVYFSFTHYNMLDRPRFVGLHNWAFVLGHYPPFWTSLRNTLWLVAVMVTLRVIAGFGLAMLVVRVRIGGRLMRTALFVPYLVPPVAAALGFVYLLRPGDGPVNRLLGAVGIGGPGWFDDPAWSKAALTLLALWGVGDVMVVFLAALADVPKARVEAALMDGATGWQRFRHITLPEMSPTLLFAAITGVIAALQYYTQAMVASQAASGDLAAPGLTAEPGFPEQSTLTLTQTLYSLGFIHADTGAASVVAVILFGLSIGLTALLLRRRSGFAAGVLR</sequence>
<keyword evidence="2 7" id="KW-0813">Transport</keyword>
<feature type="transmembrane region" description="Helical" evidence="7">
    <location>
        <begin position="183"/>
        <end position="204"/>
    </location>
</feature>
<keyword evidence="5 7" id="KW-1133">Transmembrane helix</keyword>
<feature type="transmembrane region" description="Helical" evidence="7">
    <location>
        <begin position="133"/>
        <end position="153"/>
    </location>
</feature>
<accession>A0ABP5G0A0</accession>
<evidence type="ECO:0000259" key="8">
    <source>
        <dbReference type="PROSITE" id="PS50928"/>
    </source>
</evidence>
<dbReference type="Gene3D" id="1.10.3720.10">
    <property type="entry name" value="MetI-like"/>
    <property type="match status" value="1"/>
</dbReference>
<dbReference type="PROSITE" id="PS50928">
    <property type="entry name" value="ABC_TM1"/>
    <property type="match status" value="1"/>
</dbReference>